<accession>W6ZFB1</accession>
<organism evidence="2 3">
    <name type="scientific">Bipolaris oryzae ATCC 44560</name>
    <dbReference type="NCBI Taxonomy" id="930090"/>
    <lineage>
        <taxon>Eukaryota</taxon>
        <taxon>Fungi</taxon>
        <taxon>Dikarya</taxon>
        <taxon>Ascomycota</taxon>
        <taxon>Pezizomycotina</taxon>
        <taxon>Dothideomycetes</taxon>
        <taxon>Pleosporomycetidae</taxon>
        <taxon>Pleosporales</taxon>
        <taxon>Pleosporineae</taxon>
        <taxon>Pleosporaceae</taxon>
        <taxon>Bipolaris</taxon>
    </lineage>
</organism>
<name>W6ZFB1_COCMI</name>
<feature type="transmembrane region" description="Helical" evidence="1">
    <location>
        <begin position="230"/>
        <end position="256"/>
    </location>
</feature>
<keyword evidence="1" id="KW-0812">Transmembrane</keyword>
<dbReference type="KEGG" id="bor:COCMIDRAFT_23574"/>
<evidence type="ECO:0000256" key="1">
    <source>
        <dbReference type="SAM" id="Phobius"/>
    </source>
</evidence>
<reference evidence="2 3" key="1">
    <citation type="journal article" date="2013" name="PLoS Genet.">
        <title>Comparative genome structure, secondary metabolite, and effector coding capacity across Cochliobolus pathogens.</title>
        <authorList>
            <person name="Condon B.J."/>
            <person name="Leng Y."/>
            <person name="Wu D."/>
            <person name="Bushley K.E."/>
            <person name="Ohm R.A."/>
            <person name="Otillar R."/>
            <person name="Martin J."/>
            <person name="Schackwitz W."/>
            <person name="Grimwood J."/>
            <person name="MohdZainudin N."/>
            <person name="Xue C."/>
            <person name="Wang R."/>
            <person name="Manning V.A."/>
            <person name="Dhillon B."/>
            <person name="Tu Z.J."/>
            <person name="Steffenson B.J."/>
            <person name="Salamov A."/>
            <person name="Sun H."/>
            <person name="Lowry S."/>
            <person name="LaButti K."/>
            <person name="Han J."/>
            <person name="Copeland A."/>
            <person name="Lindquist E."/>
            <person name="Barry K."/>
            <person name="Schmutz J."/>
            <person name="Baker S.E."/>
            <person name="Ciuffetti L.M."/>
            <person name="Grigoriev I.V."/>
            <person name="Zhong S."/>
            <person name="Turgeon B.G."/>
        </authorList>
    </citation>
    <scope>NUCLEOTIDE SEQUENCE [LARGE SCALE GENOMIC DNA]</scope>
    <source>
        <strain evidence="2 3">ATCC 44560</strain>
    </source>
</reference>
<dbReference type="HOGENOM" id="CLU_836750_0_0_1"/>
<keyword evidence="1" id="KW-1133">Transmembrane helix</keyword>
<keyword evidence="1" id="KW-0472">Membrane</keyword>
<feature type="transmembrane region" description="Helical" evidence="1">
    <location>
        <begin position="36"/>
        <end position="55"/>
    </location>
</feature>
<sequence>MARRSPIQTLRTCTRFFTTANSPSWPGPTRRTTIKLLSLGIFFAIIQLGLCAALAHKLLSMRHAVECWEVDDTVPGPQPGRVLQGLGGSGGALDGFTMVVRTRRLPVTFVNLDRLEGREGVRGKMWLSLGRPGGRGGKLIIILTLIANPVFLILFLAFYLRAHVRFGHVTNRCAMVLAVFLGGFFLADVVGMWFQDIFPGGEVNPGYKTCWKDDGFMRALEAWGWWARSIVVSGAVVGVMGISTMIGYFFMALFAARMNQIDRERPIGLQDLGPSRRPAASGNAVAAGQNSASIPPSVPVPAAFSISSRLPRQQSAADVRGRMLAERKEETVNPFTDPQNVVT</sequence>
<dbReference type="Proteomes" id="UP000054032">
    <property type="component" value="Unassembled WGS sequence"/>
</dbReference>
<evidence type="ECO:0000313" key="2">
    <source>
        <dbReference type="EMBL" id="EUC48598.1"/>
    </source>
</evidence>
<feature type="transmembrane region" description="Helical" evidence="1">
    <location>
        <begin position="139"/>
        <end position="160"/>
    </location>
</feature>
<protein>
    <submittedName>
        <fullName evidence="2">Uncharacterized protein</fullName>
    </submittedName>
</protein>
<dbReference type="RefSeq" id="XP_007684811.1">
    <property type="nucleotide sequence ID" value="XM_007686621.1"/>
</dbReference>
<evidence type="ECO:0000313" key="3">
    <source>
        <dbReference type="Proteomes" id="UP000054032"/>
    </source>
</evidence>
<gene>
    <name evidence="2" type="ORF">COCMIDRAFT_23574</name>
</gene>
<keyword evidence="3" id="KW-1185">Reference proteome</keyword>
<dbReference type="GeneID" id="19120462"/>
<feature type="transmembrane region" description="Helical" evidence="1">
    <location>
        <begin position="172"/>
        <end position="194"/>
    </location>
</feature>
<proteinExistence type="predicted"/>
<dbReference type="OrthoDB" id="3682358at2759"/>
<dbReference type="EMBL" id="KI963939">
    <property type="protein sequence ID" value="EUC48598.1"/>
    <property type="molecule type" value="Genomic_DNA"/>
</dbReference>
<dbReference type="AlphaFoldDB" id="W6ZFB1"/>